<feature type="region of interest" description="Disordered" evidence="1">
    <location>
        <begin position="54"/>
        <end position="135"/>
    </location>
</feature>
<reference evidence="2" key="1">
    <citation type="submission" date="2021-01" db="EMBL/GenBank/DDBJ databases">
        <title>Whole genome shotgun sequence of Virgisporangium ochraceum NBRC 16418.</title>
        <authorList>
            <person name="Komaki H."/>
            <person name="Tamura T."/>
        </authorList>
    </citation>
    <scope>NUCLEOTIDE SEQUENCE</scope>
    <source>
        <strain evidence="2">NBRC 16418</strain>
    </source>
</reference>
<feature type="compositionally biased region" description="Gly residues" evidence="1">
    <location>
        <begin position="85"/>
        <end position="98"/>
    </location>
</feature>
<evidence type="ECO:0000313" key="3">
    <source>
        <dbReference type="Proteomes" id="UP000635606"/>
    </source>
</evidence>
<evidence type="ECO:0000313" key="2">
    <source>
        <dbReference type="EMBL" id="GIJ68654.1"/>
    </source>
</evidence>
<dbReference type="EMBL" id="BOPH01000045">
    <property type="protein sequence ID" value="GIJ68654.1"/>
    <property type="molecule type" value="Genomic_DNA"/>
</dbReference>
<organism evidence="2 3">
    <name type="scientific">Virgisporangium ochraceum</name>
    <dbReference type="NCBI Taxonomy" id="65505"/>
    <lineage>
        <taxon>Bacteria</taxon>
        <taxon>Bacillati</taxon>
        <taxon>Actinomycetota</taxon>
        <taxon>Actinomycetes</taxon>
        <taxon>Micromonosporales</taxon>
        <taxon>Micromonosporaceae</taxon>
        <taxon>Virgisporangium</taxon>
    </lineage>
</organism>
<sequence length="353" mass="35057">MSGGIAALQLVREAGLEDLVRPGSEHAPGEQGSQRLLPVRAELGPLFPGGGLRRGSVIAVATGGPPPSRPGGPSTGRPTEHSAGHFGGTSAGSLGGTSAGRLAEHSAGRSAEHSAGRLTGHSAGSPAHSLAGLPAGLPAGRPAGLLADRSAGRSAGRLAGRSGGDSVVRPAATSLLLSLLAEASKAGSWCAVVGVPTLGAGAAAELGVALDRLALVPNPGPDWPTVVAALLDGFDIVVASVPGTMAPAIASRLAARARQRGAVLMPYGPWPAVDLTLDAVDPAWHGIESGRGRLRGRQLTVVARGRGAASAPRVTHLWLPQPSGVLPAPGGELCSVESELATVHPLRAREEAG</sequence>
<dbReference type="RefSeq" id="WP_373873829.1">
    <property type="nucleotide sequence ID" value="NZ_BOPH01000045.1"/>
</dbReference>
<proteinExistence type="predicted"/>
<accession>A0A8J3ZRM2</accession>
<name>A0A8J3ZRM2_9ACTN</name>
<keyword evidence="3" id="KW-1185">Reference proteome</keyword>
<gene>
    <name evidence="2" type="ORF">Voc01_035710</name>
</gene>
<dbReference type="Proteomes" id="UP000635606">
    <property type="component" value="Unassembled WGS sequence"/>
</dbReference>
<comment type="caution">
    <text evidence="2">The sequence shown here is derived from an EMBL/GenBank/DDBJ whole genome shotgun (WGS) entry which is preliminary data.</text>
</comment>
<feature type="compositionally biased region" description="Basic and acidic residues" evidence="1">
    <location>
        <begin position="102"/>
        <end position="115"/>
    </location>
</feature>
<protein>
    <submittedName>
        <fullName evidence="2">Uncharacterized protein</fullName>
    </submittedName>
</protein>
<dbReference type="AlphaFoldDB" id="A0A8J3ZRM2"/>
<evidence type="ECO:0000256" key="1">
    <source>
        <dbReference type="SAM" id="MobiDB-lite"/>
    </source>
</evidence>